<proteinExistence type="inferred from homology"/>
<evidence type="ECO:0000313" key="2">
    <source>
        <dbReference type="EMBL" id="CAK7323861.1"/>
    </source>
</evidence>
<dbReference type="PANTHER" id="PTHR11926">
    <property type="entry name" value="GLUCOSYL/GLUCURONOSYL TRANSFERASES"/>
    <property type="match status" value="1"/>
</dbReference>
<protein>
    <submittedName>
        <fullName evidence="2">Uncharacterized protein</fullName>
    </submittedName>
</protein>
<evidence type="ECO:0000313" key="3">
    <source>
        <dbReference type="Proteomes" id="UP001314170"/>
    </source>
</evidence>
<organism evidence="2 3">
    <name type="scientific">Dovyalis caffra</name>
    <dbReference type="NCBI Taxonomy" id="77055"/>
    <lineage>
        <taxon>Eukaryota</taxon>
        <taxon>Viridiplantae</taxon>
        <taxon>Streptophyta</taxon>
        <taxon>Embryophyta</taxon>
        <taxon>Tracheophyta</taxon>
        <taxon>Spermatophyta</taxon>
        <taxon>Magnoliopsida</taxon>
        <taxon>eudicotyledons</taxon>
        <taxon>Gunneridae</taxon>
        <taxon>Pentapetalae</taxon>
        <taxon>rosids</taxon>
        <taxon>fabids</taxon>
        <taxon>Malpighiales</taxon>
        <taxon>Salicaceae</taxon>
        <taxon>Flacourtieae</taxon>
        <taxon>Dovyalis</taxon>
    </lineage>
</organism>
<name>A0AAV1QQ53_9ROSI</name>
<dbReference type="Proteomes" id="UP001314170">
    <property type="component" value="Unassembled WGS sequence"/>
</dbReference>
<comment type="caution">
    <text evidence="2">The sequence shown here is derived from an EMBL/GenBank/DDBJ whole genome shotgun (WGS) entry which is preliminary data.</text>
</comment>
<keyword evidence="3" id="KW-1185">Reference proteome</keyword>
<dbReference type="GO" id="GO:0080044">
    <property type="term" value="F:quercetin 7-O-glucosyltransferase activity"/>
    <property type="evidence" value="ECO:0007669"/>
    <property type="project" value="TreeGrafter"/>
</dbReference>
<dbReference type="EMBL" id="CAWUPB010000175">
    <property type="protein sequence ID" value="CAK7323861.1"/>
    <property type="molecule type" value="Genomic_DNA"/>
</dbReference>
<evidence type="ECO:0000256" key="1">
    <source>
        <dbReference type="ARBA" id="ARBA00009995"/>
    </source>
</evidence>
<dbReference type="PANTHER" id="PTHR11926:SF1464">
    <property type="entry name" value="UDP-GLYCOSYLTRANSFERASE 76B1-LIKE"/>
    <property type="match status" value="1"/>
</dbReference>
<comment type="similarity">
    <text evidence="1">Belongs to the UDP-glycosyltransferase family.</text>
</comment>
<dbReference type="GO" id="GO:0009863">
    <property type="term" value="P:salicylic acid mediated signaling pathway"/>
    <property type="evidence" value="ECO:0007669"/>
    <property type="project" value="TreeGrafter"/>
</dbReference>
<dbReference type="FunFam" id="3.40.50.2000:FF:000120">
    <property type="entry name" value="UDP-glycosyltransferase 76C1"/>
    <property type="match status" value="1"/>
</dbReference>
<reference evidence="2 3" key="1">
    <citation type="submission" date="2024-01" db="EMBL/GenBank/DDBJ databases">
        <authorList>
            <person name="Waweru B."/>
        </authorList>
    </citation>
    <scope>NUCLEOTIDE SEQUENCE [LARGE SCALE GENOMIC DNA]</scope>
</reference>
<dbReference type="Gene3D" id="3.40.50.2000">
    <property type="entry name" value="Glycogen Phosphorylase B"/>
    <property type="match status" value="2"/>
</dbReference>
<gene>
    <name evidence="2" type="ORF">DCAF_LOCUS1491</name>
</gene>
<dbReference type="AlphaFoldDB" id="A0AAV1QQ53"/>
<dbReference type="SUPFAM" id="SSF53756">
    <property type="entry name" value="UDP-Glycosyltransferase/glycogen phosphorylase"/>
    <property type="match status" value="2"/>
</dbReference>
<dbReference type="GO" id="GO:0080043">
    <property type="term" value="F:quercetin 3-O-glucosyltransferase activity"/>
    <property type="evidence" value="ECO:0007669"/>
    <property type="project" value="TreeGrafter"/>
</dbReference>
<accession>A0AAV1QQ53</accession>
<sequence>MESLRESHVQQRLGRSLILFPLPYQGHINPMLQLANILYSKGFSIIIIHLPFNSLNPLNYPHFTFYSIPLDLWEHEASTANIVYFLTLLNNKCVKPFSDGLSKLLLDVKEDPISCIITDAHWYFTQPVADSIKLPRIVLRTSDISSFLVFATFPVLREKGYFGAKDSQLEEPIIETPPLKVKDLPDFKTHYPEELHSYVARLINISKASSGLIWNSFEELEQDSLTRLCHEFPIPIFTIVIARYVNDVWKIGIHLDYMVERGKIEKTIKRLMAEAEGQRIRERIMSLKEEVKLSVREGALLAALLRA</sequence>